<dbReference type="PANTHER" id="PTHR22602">
    <property type="entry name" value="TRANSFERASE CAF17, MITOCHONDRIAL-RELATED"/>
    <property type="match status" value="1"/>
</dbReference>
<proteinExistence type="predicted"/>
<dbReference type="InterPro" id="IPR045179">
    <property type="entry name" value="YgfZ/GcvT"/>
</dbReference>
<dbReference type="SUPFAM" id="SSF103025">
    <property type="entry name" value="Folate-binding domain"/>
    <property type="match status" value="1"/>
</dbReference>
<comment type="caution">
    <text evidence="5">The sequence shown here is derived from an EMBL/GenBank/DDBJ whole genome shotgun (WGS) entry which is preliminary data.</text>
</comment>
<dbReference type="Pfam" id="PF25455">
    <property type="entry name" value="Beta-barrel_CAF17_C"/>
    <property type="match status" value="1"/>
</dbReference>
<keyword evidence="2" id="KW-0809">Transit peptide</keyword>
<dbReference type="PANTHER" id="PTHR22602:SF0">
    <property type="entry name" value="TRANSFERASE CAF17, MITOCHONDRIAL-RELATED"/>
    <property type="match status" value="1"/>
</dbReference>
<evidence type="ECO:0000259" key="4">
    <source>
        <dbReference type="Pfam" id="PF25455"/>
    </source>
</evidence>
<gene>
    <name evidence="5" type="ORF">AAG570_008908</name>
</gene>
<protein>
    <recommendedName>
        <fullName evidence="4">CAF17 C-terminal domain-containing protein</fullName>
    </recommendedName>
</protein>
<accession>A0ABD0YSW9</accession>
<dbReference type="EMBL" id="JBFDAA010000003">
    <property type="protein sequence ID" value="KAL1138846.1"/>
    <property type="molecule type" value="Genomic_DNA"/>
</dbReference>
<dbReference type="AlphaFoldDB" id="A0ABD0YSW9"/>
<evidence type="ECO:0000313" key="6">
    <source>
        <dbReference type="Proteomes" id="UP001558652"/>
    </source>
</evidence>
<dbReference type="InterPro" id="IPR057460">
    <property type="entry name" value="CAF17_C"/>
</dbReference>
<name>A0ABD0YSW9_9HEMI</name>
<evidence type="ECO:0000313" key="5">
    <source>
        <dbReference type="EMBL" id="KAL1138846.1"/>
    </source>
</evidence>
<reference evidence="5 6" key="1">
    <citation type="submission" date="2024-07" db="EMBL/GenBank/DDBJ databases">
        <title>Chromosome-level genome assembly of the water stick insect Ranatra chinensis (Heteroptera: Nepidae).</title>
        <authorList>
            <person name="Liu X."/>
        </authorList>
    </citation>
    <scope>NUCLEOTIDE SEQUENCE [LARGE SCALE GENOMIC DNA]</scope>
    <source>
        <strain evidence="5">Cailab_2021Rc</strain>
        <tissue evidence="5">Muscle</tissue>
    </source>
</reference>
<evidence type="ECO:0000256" key="1">
    <source>
        <dbReference type="ARBA" id="ARBA00004173"/>
    </source>
</evidence>
<keyword evidence="6" id="KW-1185">Reference proteome</keyword>
<evidence type="ECO:0000256" key="2">
    <source>
        <dbReference type="ARBA" id="ARBA00022946"/>
    </source>
</evidence>
<comment type="subcellular location">
    <subcellularLocation>
        <location evidence="1">Mitochondrion</location>
    </subcellularLocation>
</comment>
<sequence>MYKLKKNVEIRNVEHEMSVWAIFNPHFDPLDGASLGDGVLLCRDPRLSSLGYRVLAPKKADILAGVRAVGLNLMRSSVPMYTAHRYRLGVGEGIDEIPYGKYLTLEANGDYLNGVSEKKTGFLGHELMSSRSEAKRLMPVLFESEPSVGCALNSPIEDMMGRSKTPLGYLMGIEGRVGLGLMRVANALTSGNVKLKNVFAKCIKPYWWP</sequence>
<feature type="domain" description="CAF17 C-terminal" evidence="4">
    <location>
        <begin position="135"/>
        <end position="209"/>
    </location>
</feature>
<keyword evidence="3" id="KW-0496">Mitochondrion</keyword>
<organism evidence="5 6">
    <name type="scientific">Ranatra chinensis</name>
    <dbReference type="NCBI Taxonomy" id="642074"/>
    <lineage>
        <taxon>Eukaryota</taxon>
        <taxon>Metazoa</taxon>
        <taxon>Ecdysozoa</taxon>
        <taxon>Arthropoda</taxon>
        <taxon>Hexapoda</taxon>
        <taxon>Insecta</taxon>
        <taxon>Pterygota</taxon>
        <taxon>Neoptera</taxon>
        <taxon>Paraneoptera</taxon>
        <taxon>Hemiptera</taxon>
        <taxon>Heteroptera</taxon>
        <taxon>Panheteroptera</taxon>
        <taxon>Nepomorpha</taxon>
        <taxon>Nepidae</taxon>
        <taxon>Ranatrinae</taxon>
        <taxon>Ranatra</taxon>
    </lineage>
</organism>
<dbReference type="Proteomes" id="UP001558652">
    <property type="component" value="Unassembled WGS sequence"/>
</dbReference>
<evidence type="ECO:0000256" key="3">
    <source>
        <dbReference type="ARBA" id="ARBA00023128"/>
    </source>
</evidence>